<protein>
    <recommendedName>
        <fullName evidence="4">LysM domain-containing protein</fullName>
    </recommendedName>
</protein>
<dbReference type="PANTHER" id="PTHR34997:SF1">
    <property type="entry name" value="PEPTIDOGLYCAN-BINDING LYSIN DOMAIN"/>
    <property type="match status" value="1"/>
</dbReference>
<dbReference type="InterPro" id="IPR036779">
    <property type="entry name" value="LysM_dom_sf"/>
</dbReference>
<accession>A0A9W9W897</accession>
<dbReference type="Gene3D" id="3.10.350.10">
    <property type="entry name" value="LysM domain"/>
    <property type="match status" value="1"/>
</dbReference>
<dbReference type="GO" id="GO:0008061">
    <property type="term" value="F:chitin binding"/>
    <property type="evidence" value="ECO:0007669"/>
    <property type="project" value="UniProtKB-KW"/>
</dbReference>
<reference evidence="5" key="2">
    <citation type="journal article" date="2023" name="IMA Fungus">
        <title>Comparative genomic study of the Penicillium genus elucidates a diverse pangenome and 15 lateral gene transfer events.</title>
        <authorList>
            <person name="Petersen C."/>
            <person name="Sorensen T."/>
            <person name="Nielsen M.R."/>
            <person name="Sondergaard T.E."/>
            <person name="Sorensen J.L."/>
            <person name="Fitzpatrick D.A."/>
            <person name="Frisvad J.C."/>
            <person name="Nielsen K.L."/>
        </authorList>
    </citation>
    <scope>NUCLEOTIDE SEQUENCE</scope>
    <source>
        <strain evidence="5">IBT 29677</strain>
    </source>
</reference>
<keyword evidence="6" id="KW-1185">Reference proteome</keyword>
<dbReference type="AlphaFoldDB" id="A0A9W9W897"/>
<feature type="signal peptide" evidence="3">
    <location>
        <begin position="1"/>
        <end position="26"/>
    </location>
</feature>
<dbReference type="Proteomes" id="UP001147747">
    <property type="component" value="Unassembled WGS sequence"/>
</dbReference>
<dbReference type="RefSeq" id="XP_056492575.1">
    <property type="nucleotide sequence ID" value="XM_056626780.1"/>
</dbReference>
<dbReference type="PROSITE" id="PS51782">
    <property type="entry name" value="LYSM"/>
    <property type="match status" value="1"/>
</dbReference>
<evidence type="ECO:0000256" key="3">
    <source>
        <dbReference type="SAM" id="SignalP"/>
    </source>
</evidence>
<evidence type="ECO:0000256" key="1">
    <source>
        <dbReference type="ARBA" id="ARBA00022669"/>
    </source>
</evidence>
<feature type="domain" description="LysM" evidence="4">
    <location>
        <begin position="15"/>
        <end position="62"/>
    </location>
</feature>
<name>A0A9W9W897_9EURO</name>
<reference evidence="5" key="1">
    <citation type="submission" date="2022-12" db="EMBL/GenBank/DDBJ databases">
        <authorList>
            <person name="Petersen C."/>
        </authorList>
    </citation>
    <scope>NUCLEOTIDE SEQUENCE</scope>
    <source>
        <strain evidence="5">IBT 29677</strain>
    </source>
</reference>
<dbReference type="InterPro" id="IPR052210">
    <property type="entry name" value="LysM1-like"/>
</dbReference>
<feature type="chain" id="PRO_5040888104" description="LysM domain-containing protein" evidence="3">
    <location>
        <begin position="27"/>
        <end position="124"/>
    </location>
</feature>
<dbReference type="EMBL" id="JAPZBU010000004">
    <property type="protein sequence ID" value="KAJ5408260.1"/>
    <property type="molecule type" value="Genomic_DNA"/>
</dbReference>
<keyword evidence="3" id="KW-0732">Signal</keyword>
<dbReference type="InterPro" id="IPR018392">
    <property type="entry name" value="LysM"/>
</dbReference>
<dbReference type="PANTHER" id="PTHR34997">
    <property type="entry name" value="AM15"/>
    <property type="match status" value="1"/>
</dbReference>
<evidence type="ECO:0000256" key="2">
    <source>
        <dbReference type="ARBA" id="ARBA00023026"/>
    </source>
</evidence>
<evidence type="ECO:0000313" key="5">
    <source>
        <dbReference type="EMBL" id="KAJ5408260.1"/>
    </source>
</evidence>
<organism evidence="5 6">
    <name type="scientific">Penicillium cosmopolitanum</name>
    <dbReference type="NCBI Taxonomy" id="1131564"/>
    <lineage>
        <taxon>Eukaryota</taxon>
        <taxon>Fungi</taxon>
        <taxon>Dikarya</taxon>
        <taxon>Ascomycota</taxon>
        <taxon>Pezizomycotina</taxon>
        <taxon>Eurotiomycetes</taxon>
        <taxon>Eurotiomycetidae</taxon>
        <taxon>Eurotiales</taxon>
        <taxon>Aspergillaceae</taxon>
        <taxon>Penicillium</taxon>
    </lineage>
</organism>
<sequence>MTVSSYWRYILRCCYWVLMLFLDVFCQGMADEYGITLAELYKLNPALNGDCSGLWAGYAYCIGTPGLSTSVPATTTNTAPTATSSGNCANVTLPGPTQSGIPCTCNKYLMHDKDGQLPHCLLPN</sequence>
<evidence type="ECO:0000259" key="4">
    <source>
        <dbReference type="PROSITE" id="PS51782"/>
    </source>
</evidence>
<comment type="caution">
    <text evidence="5">The sequence shown here is derived from an EMBL/GenBank/DDBJ whole genome shotgun (WGS) entry which is preliminary data.</text>
</comment>
<dbReference type="GeneID" id="81365760"/>
<proteinExistence type="predicted"/>
<keyword evidence="1" id="KW-0147">Chitin-binding</keyword>
<keyword evidence="2" id="KW-0843">Virulence</keyword>
<dbReference type="OrthoDB" id="4369219at2759"/>
<gene>
    <name evidence="5" type="ORF">N7509_002143</name>
</gene>
<evidence type="ECO:0000313" key="6">
    <source>
        <dbReference type="Proteomes" id="UP001147747"/>
    </source>
</evidence>
<dbReference type="CDD" id="cd00118">
    <property type="entry name" value="LysM"/>
    <property type="match status" value="1"/>
</dbReference>